<dbReference type="InterPro" id="IPR050833">
    <property type="entry name" value="Poly_Biosynth_Transport"/>
</dbReference>
<comment type="subcellular location">
    <subcellularLocation>
        <location evidence="1">Cell membrane</location>
        <topology evidence="1">Multi-pass membrane protein</topology>
    </subcellularLocation>
</comment>
<evidence type="ECO:0000256" key="4">
    <source>
        <dbReference type="ARBA" id="ARBA00022989"/>
    </source>
</evidence>
<evidence type="ECO:0000256" key="1">
    <source>
        <dbReference type="ARBA" id="ARBA00004651"/>
    </source>
</evidence>
<dbReference type="RefSeq" id="WP_239369669.1">
    <property type="nucleotide sequence ID" value="NZ_JAKREW010000035.1"/>
</dbReference>
<feature type="transmembrane region" description="Helical" evidence="6">
    <location>
        <begin position="125"/>
        <end position="146"/>
    </location>
</feature>
<dbReference type="EMBL" id="JAKREW010000035">
    <property type="protein sequence ID" value="MCG7508150.1"/>
    <property type="molecule type" value="Genomic_DNA"/>
</dbReference>
<evidence type="ECO:0000256" key="3">
    <source>
        <dbReference type="ARBA" id="ARBA00022692"/>
    </source>
</evidence>
<protein>
    <submittedName>
        <fullName evidence="7">Oligosaccharide flippase family protein</fullName>
    </submittedName>
</protein>
<evidence type="ECO:0000313" key="7">
    <source>
        <dbReference type="EMBL" id="MCG7508150.1"/>
    </source>
</evidence>
<feature type="transmembrane region" description="Helical" evidence="6">
    <location>
        <begin position="260"/>
        <end position="286"/>
    </location>
</feature>
<feature type="transmembrane region" description="Helical" evidence="6">
    <location>
        <begin position="436"/>
        <end position="458"/>
    </location>
</feature>
<keyword evidence="5 6" id="KW-0472">Membrane</keyword>
<feature type="transmembrane region" description="Helical" evidence="6">
    <location>
        <begin position="371"/>
        <end position="394"/>
    </location>
</feature>
<feature type="transmembrane region" description="Helical" evidence="6">
    <location>
        <begin position="236"/>
        <end position="254"/>
    </location>
</feature>
<feature type="transmembrane region" description="Helical" evidence="6">
    <location>
        <begin position="400"/>
        <end position="424"/>
    </location>
</feature>
<evidence type="ECO:0000256" key="2">
    <source>
        <dbReference type="ARBA" id="ARBA00022475"/>
    </source>
</evidence>
<feature type="transmembrane region" description="Helical" evidence="6">
    <location>
        <begin position="344"/>
        <end position="364"/>
    </location>
</feature>
<feature type="transmembrane region" description="Helical" evidence="6">
    <location>
        <begin position="20"/>
        <end position="38"/>
    </location>
</feature>
<keyword evidence="8" id="KW-1185">Reference proteome</keyword>
<dbReference type="PANTHER" id="PTHR30250:SF28">
    <property type="entry name" value="POLYSACCHARIDE BIOSYNTHESIS PROTEIN"/>
    <property type="match status" value="1"/>
</dbReference>
<proteinExistence type="predicted"/>
<feature type="transmembrane region" description="Helical" evidence="6">
    <location>
        <begin position="50"/>
        <end position="73"/>
    </location>
</feature>
<organism evidence="7 8">
    <name type="scientific">Mesorhizobium retamae</name>
    <dbReference type="NCBI Taxonomy" id="2912854"/>
    <lineage>
        <taxon>Bacteria</taxon>
        <taxon>Pseudomonadati</taxon>
        <taxon>Pseudomonadota</taxon>
        <taxon>Alphaproteobacteria</taxon>
        <taxon>Hyphomicrobiales</taxon>
        <taxon>Phyllobacteriaceae</taxon>
        <taxon>Mesorhizobium</taxon>
    </lineage>
</organism>
<dbReference type="PANTHER" id="PTHR30250">
    <property type="entry name" value="PST FAMILY PREDICTED COLANIC ACID TRANSPORTER"/>
    <property type="match status" value="1"/>
</dbReference>
<feature type="transmembrane region" description="Helical" evidence="6">
    <location>
        <begin position="313"/>
        <end position="332"/>
    </location>
</feature>
<accession>A0ABS9QL33</accession>
<comment type="caution">
    <text evidence="7">The sequence shown here is derived from an EMBL/GenBank/DDBJ whole genome shotgun (WGS) entry which is preliminary data.</text>
</comment>
<evidence type="ECO:0000256" key="5">
    <source>
        <dbReference type="ARBA" id="ARBA00023136"/>
    </source>
</evidence>
<keyword evidence="3 6" id="KW-0812">Transmembrane</keyword>
<keyword evidence="4 6" id="KW-1133">Transmembrane helix</keyword>
<dbReference type="Proteomes" id="UP001201701">
    <property type="component" value="Unassembled WGS sequence"/>
</dbReference>
<name>A0ABS9QL33_9HYPH</name>
<sequence length="460" mass="49873">MKLLGRWFAGLISDRFFRSVGILVGGTAAAHLITMATLPIATRLYRPADFAILAFVTSASSIISAAACLRFDIAIPIPRDDREAVNCLALAIFWTVVTTLLLAVLAVMMSGQIAQLFHRSDYAPYLWLVPVMVCSMGVYSSLQYWFVRRGQFSTIASNRVLQTSSSAATQIILGMSQFAPTGLLLGVAANWLVGSVGLSVRFLRRDTSLLSTVSRSMMVNVFIAQRRFPIFSAPEALLNSASIFVPIVFISIFANGPESGFIMLAMQVMQAPMALVGSAVANVYFAEAPAQFRANRLGEFTDQIFSRLLRSGVGPLAFAGFVAPVTFSLIFGTEWTRAGELVSWMTPWFIMQFLSSPLSTSLLVTSHQSTAFVLQLFGFIVRIGAVLAAFLTAPSLVGEVYALSGLLFYAVYLVVVLAIASNGIRSLRREFVRSTPIVLSWILAGFAANVALATLFSLRG</sequence>
<dbReference type="Pfam" id="PF13440">
    <property type="entry name" value="Polysacc_synt_3"/>
    <property type="match status" value="1"/>
</dbReference>
<gene>
    <name evidence="7" type="ORF">L4923_24210</name>
</gene>
<keyword evidence="2" id="KW-1003">Cell membrane</keyword>
<evidence type="ECO:0000256" key="6">
    <source>
        <dbReference type="SAM" id="Phobius"/>
    </source>
</evidence>
<feature type="transmembrane region" description="Helical" evidence="6">
    <location>
        <begin position="85"/>
        <end position="113"/>
    </location>
</feature>
<reference evidence="7 8" key="1">
    <citation type="submission" date="2022-02" db="EMBL/GenBank/DDBJ databases">
        <title>Draft genome sequence of Mezorhizobium retamae strain IRAMC:0171 isolated from Retama raetam nodules.</title>
        <authorList>
            <person name="Bengaied R."/>
            <person name="Sbissi I."/>
            <person name="Huber K."/>
            <person name="Ghodbane F."/>
            <person name="Nouioui I."/>
            <person name="Tarhouni M."/>
            <person name="Gtari M."/>
        </authorList>
    </citation>
    <scope>NUCLEOTIDE SEQUENCE [LARGE SCALE GENOMIC DNA]</scope>
    <source>
        <strain evidence="7 8">IRAMC:0171</strain>
    </source>
</reference>
<evidence type="ECO:0000313" key="8">
    <source>
        <dbReference type="Proteomes" id="UP001201701"/>
    </source>
</evidence>